<organism evidence="1 3">
    <name type="scientific">Natrialba magadii (strain ATCC 43099 / DSM 3394 / CCM 3739 / CIP 104546 / IAM 13178 / JCM 8861 / NBRC 102185 / NCIMB 2190 / MS3)</name>
    <name type="common">Natronobacterium magadii</name>
    <dbReference type="NCBI Taxonomy" id="547559"/>
    <lineage>
        <taxon>Archaea</taxon>
        <taxon>Methanobacteriati</taxon>
        <taxon>Methanobacteriota</taxon>
        <taxon>Stenosarchaea group</taxon>
        <taxon>Halobacteria</taxon>
        <taxon>Halobacteriales</taxon>
        <taxon>Natrialbaceae</taxon>
        <taxon>Natrialba</taxon>
    </lineage>
</organism>
<dbReference type="PaxDb" id="547559-Nmag_0384"/>
<keyword evidence="3" id="KW-1185">Reference proteome</keyword>
<dbReference type="EMBL" id="AOHS01000009">
    <property type="protein sequence ID" value="ELY33632.1"/>
    <property type="molecule type" value="Genomic_DNA"/>
</dbReference>
<proteinExistence type="predicted"/>
<reference evidence="3" key="1">
    <citation type="submission" date="2010-02" db="EMBL/GenBank/DDBJ databases">
        <title>Complete sequence of chromosome of Natrialba magadii ATCC 43099.</title>
        <authorList>
            <consortium name="US DOE Joint Genome Institute"/>
            <person name="Lucas S."/>
            <person name="Copeland A."/>
            <person name="Lapidus A."/>
            <person name="Cheng J.-F."/>
            <person name="Bruce D."/>
            <person name="Goodwin L."/>
            <person name="Pitluck S."/>
            <person name="Davenport K."/>
            <person name="Saunders E."/>
            <person name="Detter J.C."/>
            <person name="Han C."/>
            <person name="Tapia R."/>
            <person name="Land M."/>
            <person name="Hauser L."/>
            <person name="Kyrpides N."/>
            <person name="Mikhailova N."/>
            <person name="De Castro R.E."/>
            <person name="Maupin-Furlow J.A."/>
            <person name="Woyke T."/>
        </authorList>
    </citation>
    <scope>NUCLEOTIDE SEQUENCE [LARGE SCALE GENOMIC DNA]</scope>
    <source>
        <strain evidence="3">ATCC 43099 / DSM 3394 / CCM 3739 / CIP 104546 / IAM 13178 / JCM 8861 / NBRC 102185 / NCIMB 2190 / MS3</strain>
    </source>
</reference>
<dbReference type="RefSeq" id="WP_004213896.1">
    <property type="nucleotide sequence ID" value="NC_013922.1"/>
</dbReference>
<reference evidence="1 3" key="2">
    <citation type="journal article" date="2012" name="BMC Genomics">
        <title>A comparative genomics perspective on the genetic content of the alkaliphilic haloarchaeon Natrialba magadii ATCC 43099T.</title>
        <authorList>
            <person name="Siddaramappa S."/>
            <person name="Challacombe J.F."/>
            <person name="Decastro R.E."/>
            <person name="Pfeiffer F."/>
            <person name="Sastre D.E."/>
            <person name="Gimenez M.I."/>
            <person name="Paggi R.A."/>
            <person name="Detter J.C."/>
            <person name="Davenport K.W."/>
            <person name="Goodwin L.A."/>
            <person name="Kyrpides N."/>
            <person name="Tapia R."/>
            <person name="Pitluck S."/>
            <person name="Lucas S."/>
            <person name="Woyke T."/>
            <person name="Maupin-Furlow J.A."/>
        </authorList>
    </citation>
    <scope>NUCLEOTIDE SEQUENCE [LARGE SCALE GENOMIC DNA]</scope>
    <source>
        <strain evidence="1">ATCC 43099</strain>
        <strain evidence="3">ATCC 43099 / DSM 3394 / CCM 3739 / CIP 104546 / IAM 13178 / JCM 8861 / NBRC 102185 / NCIMB 2190 / MS3</strain>
    </source>
</reference>
<evidence type="ECO:0000313" key="3">
    <source>
        <dbReference type="Proteomes" id="UP000001879"/>
    </source>
</evidence>
<accession>D3SXT3</accession>
<dbReference type="HOGENOM" id="CLU_144220_0_0_2"/>
<dbReference type="Proteomes" id="UP000011543">
    <property type="component" value="Unassembled WGS sequence"/>
</dbReference>
<evidence type="ECO:0000313" key="2">
    <source>
        <dbReference type="EMBL" id="ELY33632.1"/>
    </source>
</evidence>
<evidence type="ECO:0000313" key="1">
    <source>
        <dbReference type="EMBL" id="ADD03973.1"/>
    </source>
</evidence>
<dbReference type="OrthoDB" id="346393at2157"/>
<dbReference type="EMBL" id="CP001932">
    <property type="protein sequence ID" value="ADD03973.1"/>
    <property type="molecule type" value="Genomic_DNA"/>
</dbReference>
<reference evidence="2 4" key="3">
    <citation type="journal article" date="2014" name="PLoS Genet.">
        <title>Phylogenetically driven sequencing of extremely halophilic archaea reveals strategies for static and dynamic osmo-response.</title>
        <authorList>
            <person name="Becker E.A."/>
            <person name="Seitzer P.M."/>
            <person name="Tritt A."/>
            <person name="Larsen D."/>
            <person name="Krusor M."/>
            <person name="Yao A.I."/>
            <person name="Wu D."/>
            <person name="Madern D."/>
            <person name="Eisen J.A."/>
            <person name="Darling A.E."/>
            <person name="Facciotti M.T."/>
        </authorList>
    </citation>
    <scope>NUCLEOTIDE SEQUENCE [LARGE SCALE GENOMIC DNA]</scope>
    <source>
        <strain evidence="4">ATCC 43099 / DSM 3394 / CCM 3739 / CIP 104546 / IAM 13178 / JCM 8861 / NBRC 102185 / NCIMB 2190 / MS3</strain>
        <strain evidence="2">MS-3</strain>
    </source>
</reference>
<evidence type="ECO:0000313" key="4">
    <source>
        <dbReference type="Proteomes" id="UP000011543"/>
    </source>
</evidence>
<gene>
    <name evidence="1" type="ordered locus">Nmag_0384</name>
    <name evidence="2" type="ORF">C500_02330</name>
</gene>
<protein>
    <submittedName>
        <fullName evidence="1">Uncharacterized protein</fullName>
    </submittedName>
</protein>
<dbReference type="STRING" id="547559.Nmag_0384"/>
<dbReference type="AlphaFoldDB" id="D3SXT3"/>
<reference evidence="1" key="4">
    <citation type="submission" date="2016-09" db="EMBL/GenBank/DDBJ databases">
        <authorList>
            <person name="Pfeiffer F."/>
        </authorList>
    </citation>
    <scope>NUCLEOTIDE SEQUENCE</scope>
    <source>
        <strain evidence="1">ATCC 43099</strain>
    </source>
</reference>
<sequence>MTKKEVNITLPTDENGLIPRQCPHCDGKFTIHSETFEEQQYLNLRCPYCEWVEEVDEFLTEEQATYSEAVAETELRRMAEKEFAEMWEDAFNGLSSNDFIEVETNTDEIDFGSRNAPSPHLSIETVQVTCSECSFRYAVRRDEDDPSCPVCR</sequence>
<dbReference type="Proteomes" id="UP000001879">
    <property type="component" value="Chromosome"/>
</dbReference>
<dbReference type="GeneID" id="31795518"/>
<name>D3SXT3_NATMM</name>
<dbReference type="eggNOG" id="ENOG502N5SW">
    <property type="taxonomic scope" value="Archaea"/>
</dbReference>
<dbReference type="KEGG" id="nmg:Nmag_0384"/>